<dbReference type="InterPro" id="IPR024480">
    <property type="entry name" value="DUF3868"/>
</dbReference>
<proteinExistence type="predicted"/>
<evidence type="ECO:0000259" key="1">
    <source>
        <dbReference type="Pfam" id="PF12984"/>
    </source>
</evidence>
<gene>
    <name evidence="2" type="ORF">SAMN05444350_10998</name>
</gene>
<organism evidence="2 3">
    <name type="scientific">Bacteroides stercorirosoris</name>
    <dbReference type="NCBI Taxonomy" id="871324"/>
    <lineage>
        <taxon>Bacteria</taxon>
        <taxon>Pseudomonadati</taxon>
        <taxon>Bacteroidota</taxon>
        <taxon>Bacteroidia</taxon>
        <taxon>Bacteroidales</taxon>
        <taxon>Bacteroidaceae</taxon>
        <taxon>Bacteroides</taxon>
    </lineage>
</organism>
<dbReference type="AlphaFoldDB" id="A0A1M6EH94"/>
<dbReference type="InterPro" id="IPR036737">
    <property type="entry name" value="OmpA-like_sf"/>
</dbReference>
<dbReference type="Gene3D" id="1.25.40.10">
    <property type="entry name" value="Tetratricopeptide repeat domain"/>
    <property type="match status" value="1"/>
</dbReference>
<dbReference type="RefSeq" id="WP_081795752.1">
    <property type="nucleotide sequence ID" value="NZ_FQZN01000009.1"/>
</dbReference>
<name>A0A1M6EH94_9BACE</name>
<dbReference type="SUPFAM" id="SSF48452">
    <property type="entry name" value="TPR-like"/>
    <property type="match status" value="1"/>
</dbReference>
<evidence type="ECO:0000313" key="3">
    <source>
        <dbReference type="Proteomes" id="UP000184192"/>
    </source>
</evidence>
<dbReference type="EMBL" id="FQZN01000009">
    <property type="protein sequence ID" value="SHI84759.1"/>
    <property type="molecule type" value="Genomic_DNA"/>
</dbReference>
<dbReference type="SUPFAM" id="SSF103088">
    <property type="entry name" value="OmpA-like"/>
    <property type="match status" value="1"/>
</dbReference>
<feature type="domain" description="DUF3868" evidence="1">
    <location>
        <begin position="12"/>
        <end position="101"/>
    </location>
</feature>
<dbReference type="eggNOG" id="COG2885">
    <property type="taxonomic scope" value="Bacteria"/>
</dbReference>
<accession>A0A1M6EH94</accession>
<dbReference type="GeneID" id="92711922"/>
<reference evidence="3" key="1">
    <citation type="submission" date="2016-11" db="EMBL/GenBank/DDBJ databases">
        <authorList>
            <person name="Varghese N."/>
            <person name="Submissions S."/>
        </authorList>
    </citation>
    <scope>NUCLEOTIDE SEQUENCE [LARGE SCALE GENOMIC DNA]</scope>
    <source>
        <strain evidence="3">DSM 26884</strain>
    </source>
</reference>
<evidence type="ECO:0000313" key="2">
    <source>
        <dbReference type="EMBL" id="SHI84759.1"/>
    </source>
</evidence>
<dbReference type="Gene3D" id="3.30.1330.60">
    <property type="entry name" value="OmpA-like domain"/>
    <property type="match status" value="1"/>
</dbReference>
<dbReference type="Proteomes" id="UP000184192">
    <property type="component" value="Unassembled WGS sequence"/>
</dbReference>
<protein>
    <recommendedName>
        <fullName evidence="1">DUF3868 domain-containing protein</fullName>
    </recommendedName>
</protein>
<keyword evidence="3" id="KW-1185">Reference proteome</keyword>
<dbReference type="InterPro" id="IPR011990">
    <property type="entry name" value="TPR-like_helical_dom_sf"/>
</dbReference>
<dbReference type="Pfam" id="PF12984">
    <property type="entry name" value="DUF3868"/>
    <property type="match status" value="1"/>
</dbReference>
<sequence>MDARYRIAKILICALLPLCVAPVLKAQSLMDGQMEVRNLAVSRQEDKLFVSLDLDVSALKVGTNREVVFAPTLSKGEHLIELPAVMVAGRNRYYHHLRNKSAVSLDRLYRSGEQDVIEYRLVVPYERWMTKAALNVSNTTNGCCGTPILNDVALLENVLPEKDAMAFFPEYVYIRPKAEQKINQIEGSAYIDFPVNRTELYPEYRRNPQELKKILATIDAVREDADTRILGISIKGYASPEGSYTNNVRLAKGRTATLKEYVRGQYHFPDSLFTTSYEPEDWEGLRRFVEGSGLTYRDEILRLIDSDMEPDAKDRKIKVTYRNDYAYLLREVYPGLRHSDYMVRYEVRAYTDPEEIKRLLRTQPQKLSLQEMYLVAQDMEPGSEEYNETFEIAVRMFPGDATANLNAANTAMRLGNLPLAEKYLEKAGDTSEAVYARGIHAALSGNYEAAETLLKEADRKGQEKAKEMLKRLEEVRKSLE</sequence>